<keyword evidence="2" id="KW-1185">Reference proteome</keyword>
<evidence type="ECO:0000313" key="1">
    <source>
        <dbReference type="EMBL" id="KAK7020138.1"/>
    </source>
</evidence>
<proteinExistence type="predicted"/>
<dbReference type="EMBL" id="JAYKXP010000194">
    <property type="protein sequence ID" value="KAK7020138.1"/>
    <property type="molecule type" value="Genomic_DNA"/>
</dbReference>
<reference evidence="1 2" key="1">
    <citation type="submission" date="2024-01" db="EMBL/GenBank/DDBJ databases">
        <title>A draft genome for a cacao thread blight-causing isolate of Paramarasmius palmivorus.</title>
        <authorList>
            <person name="Baruah I.K."/>
            <person name="Bukari Y."/>
            <person name="Amoako-Attah I."/>
            <person name="Meinhardt L.W."/>
            <person name="Bailey B.A."/>
            <person name="Cohen S.P."/>
        </authorList>
    </citation>
    <scope>NUCLEOTIDE SEQUENCE [LARGE SCALE GENOMIC DNA]</scope>
    <source>
        <strain evidence="1 2">GH-12</strain>
    </source>
</reference>
<evidence type="ECO:0000313" key="2">
    <source>
        <dbReference type="Proteomes" id="UP001383192"/>
    </source>
</evidence>
<dbReference type="Proteomes" id="UP001383192">
    <property type="component" value="Unassembled WGS sequence"/>
</dbReference>
<sequence>MDLKSILSPWLNPNMTPPVKAASLHQRRLATYIVFEFMMELVDFSSRLDELATVNTGKGNGEAIAGTFCKSGTKVLLSTTLIALKD</sequence>
<organism evidence="1 2">
    <name type="scientific">Paramarasmius palmivorus</name>
    <dbReference type="NCBI Taxonomy" id="297713"/>
    <lineage>
        <taxon>Eukaryota</taxon>
        <taxon>Fungi</taxon>
        <taxon>Dikarya</taxon>
        <taxon>Basidiomycota</taxon>
        <taxon>Agaricomycotina</taxon>
        <taxon>Agaricomycetes</taxon>
        <taxon>Agaricomycetidae</taxon>
        <taxon>Agaricales</taxon>
        <taxon>Marasmiineae</taxon>
        <taxon>Marasmiaceae</taxon>
        <taxon>Paramarasmius</taxon>
    </lineage>
</organism>
<name>A0AAW0B2E1_9AGAR</name>
<accession>A0AAW0B2E1</accession>
<gene>
    <name evidence="1" type="ORF">VNI00_017858</name>
</gene>
<comment type="caution">
    <text evidence="1">The sequence shown here is derived from an EMBL/GenBank/DDBJ whole genome shotgun (WGS) entry which is preliminary data.</text>
</comment>
<dbReference type="AlphaFoldDB" id="A0AAW0B2E1"/>
<protein>
    <submittedName>
        <fullName evidence="1">Uncharacterized protein</fullName>
    </submittedName>
</protein>